<dbReference type="GO" id="GO:0005524">
    <property type="term" value="F:ATP binding"/>
    <property type="evidence" value="ECO:0007669"/>
    <property type="project" value="UniProtKB-KW"/>
</dbReference>
<dbReference type="PANTHER" id="PTHR32071">
    <property type="entry name" value="TRANSCRIPTIONAL REGULATORY PROTEIN"/>
    <property type="match status" value="1"/>
</dbReference>
<dbReference type="Gene3D" id="1.10.10.60">
    <property type="entry name" value="Homeodomain-like"/>
    <property type="match status" value="1"/>
</dbReference>
<dbReference type="InterPro" id="IPR002197">
    <property type="entry name" value="HTH_Fis"/>
</dbReference>
<accession>A0A1H3U4D4</accession>
<dbReference type="EMBL" id="FNPI01000018">
    <property type="protein sequence ID" value="SDZ57147.1"/>
    <property type="molecule type" value="Genomic_DNA"/>
</dbReference>
<dbReference type="PROSITE" id="PS00675">
    <property type="entry name" value="SIGMA54_INTERACT_1"/>
    <property type="match status" value="1"/>
</dbReference>
<dbReference type="Proteomes" id="UP000198935">
    <property type="component" value="Unassembled WGS sequence"/>
</dbReference>
<keyword evidence="7" id="KW-0238">DNA-binding</keyword>
<evidence type="ECO:0000256" key="2">
    <source>
        <dbReference type="ARBA" id="ARBA00022840"/>
    </source>
</evidence>
<reference evidence="8" key="1">
    <citation type="submission" date="2016-10" db="EMBL/GenBank/DDBJ databases">
        <authorList>
            <person name="Varghese N."/>
            <person name="Submissions S."/>
        </authorList>
    </citation>
    <scope>NUCLEOTIDE SEQUENCE [LARGE SCALE GENOMIC DNA]</scope>
    <source>
        <strain evidence="8">SP</strain>
    </source>
</reference>
<dbReference type="PRINTS" id="PR01590">
    <property type="entry name" value="HTHFIS"/>
</dbReference>
<evidence type="ECO:0000256" key="3">
    <source>
        <dbReference type="ARBA" id="ARBA00023015"/>
    </source>
</evidence>
<protein>
    <submittedName>
        <fullName evidence="7">Transcriptional regulator containing PAS, AAA-type ATPase, and DNA-binding Fis domains</fullName>
    </submittedName>
</protein>
<dbReference type="InterPro" id="IPR000014">
    <property type="entry name" value="PAS"/>
</dbReference>
<dbReference type="InterPro" id="IPR035965">
    <property type="entry name" value="PAS-like_dom_sf"/>
</dbReference>
<keyword evidence="3" id="KW-0805">Transcription regulation</keyword>
<dbReference type="InterPro" id="IPR009057">
    <property type="entry name" value="Homeodomain-like_sf"/>
</dbReference>
<dbReference type="AlphaFoldDB" id="A0A1H3U4D4"/>
<dbReference type="SUPFAM" id="SSF52540">
    <property type="entry name" value="P-loop containing nucleoside triphosphate hydrolases"/>
    <property type="match status" value="1"/>
</dbReference>
<dbReference type="InterPro" id="IPR025662">
    <property type="entry name" value="Sigma_54_int_dom_ATP-bd_1"/>
</dbReference>
<dbReference type="Gene3D" id="3.40.50.300">
    <property type="entry name" value="P-loop containing nucleotide triphosphate hydrolases"/>
    <property type="match status" value="1"/>
</dbReference>
<evidence type="ECO:0000256" key="4">
    <source>
        <dbReference type="ARBA" id="ARBA00023163"/>
    </source>
</evidence>
<dbReference type="InterPro" id="IPR002078">
    <property type="entry name" value="Sigma_54_int"/>
</dbReference>
<dbReference type="SMART" id="SM00382">
    <property type="entry name" value="AAA"/>
    <property type="match status" value="1"/>
</dbReference>
<evidence type="ECO:0000259" key="6">
    <source>
        <dbReference type="PROSITE" id="PS50112"/>
    </source>
</evidence>
<gene>
    <name evidence="7" type="ORF">SAMN05421736_11842</name>
</gene>
<feature type="domain" description="PAS" evidence="6">
    <location>
        <begin position="6"/>
        <end position="49"/>
    </location>
</feature>
<dbReference type="OrthoDB" id="9771372at2"/>
<dbReference type="SUPFAM" id="SSF46689">
    <property type="entry name" value="Homeodomain-like"/>
    <property type="match status" value="1"/>
</dbReference>
<dbReference type="InterPro" id="IPR003593">
    <property type="entry name" value="AAA+_ATPase"/>
</dbReference>
<evidence type="ECO:0000256" key="1">
    <source>
        <dbReference type="ARBA" id="ARBA00022741"/>
    </source>
</evidence>
<dbReference type="Gene3D" id="3.30.450.20">
    <property type="entry name" value="PAS domain"/>
    <property type="match status" value="1"/>
</dbReference>
<dbReference type="CDD" id="cd00009">
    <property type="entry name" value="AAA"/>
    <property type="match status" value="1"/>
</dbReference>
<dbReference type="PROSITE" id="PS50045">
    <property type="entry name" value="SIGMA54_INTERACT_4"/>
    <property type="match status" value="1"/>
</dbReference>
<dbReference type="InterPro" id="IPR025943">
    <property type="entry name" value="Sigma_54_int_dom_ATP-bd_2"/>
</dbReference>
<evidence type="ECO:0000313" key="8">
    <source>
        <dbReference type="Proteomes" id="UP000198935"/>
    </source>
</evidence>
<proteinExistence type="predicted"/>
<dbReference type="Pfam" id="PF00158">
    <property type="entry name" value="Sigma54_activat"/>
    <property type="match status" value="1"/>
</dbReference>
<dbReference type="PROSITE" id="PS50112">
    <property type="entry name" value="PAS"/>
    <property type="match status" value="1"/>
</dbReference>
<evidence type="ECO:0000259" key="5">
    <source>
        <dbReference type="PROSITE" id="PS50045"/>
    </source>
</evidence>
<dbReference type="GO" id="GO:0043565">
    <property type="term" value="F:sequence-specific DNA binding"/>
    <property type="evidence" value="ECO:0007669"/>
    <property type="project" value="InterPro"/>
</dbReference>
<keyword evidence="8" id="KW-1185">Reference proteome</keyword>
<dbReference type="InterPro" id="IPR058031">
    <property type="entry name" value="AAA_lid_NorR"/>
</dbReference>
<dbReference type="InterPro" id="IPR027417">
    <property type="entry name" value="P-loop_NTPase"/>
</dbReference>
<keyword evidence="4" id="KW-0804">Transcription</keyword>
<keyword evidence="2" id="KW-0067">ATP-binding</keyword>
<dbReference type="SUPFAM" id="SSF55785">
    <property type="entry name" value="PYP-like sensor domain (PAS domain)"/>
    <property type="match status" value="1"/>
</dbReference>
<dbReference type="Pfam" id="PF25601">
    <property type="entry name" value="AAA_lid_14"/>
    <property type="match status" value="1"/>
</dbReference>
<sequence length="456" mass="52101">MKNGSSKALMNNHINDLPATLFVTDPEGNILMSNEFTALTIGMPLDELIKANVQDLVKAGYYNYSITMEAIQTKQRVTKTIKTNQGFNVLSTAIPIFKNTGEVQLVVTKSNQYKGKLTINDRTYNFLYPAENKKEVIFIGENFRIVAESLAMKQIIKVCNQIATYDTKVLIYGESGTGKEVIARYIHQKSKRCHSPFVSINCASIQPSLFEYELFGYEKGAFEGAVEAKKGLLEAANGGTLFLDEIAELPMDMQAKFLHVIENNEMRRVGAISNKPLNCRIIAATNRELWKMVKKGMFREDLYYRINVIPIHIPPLRNRKLDLVGLVSCFIAEFNQKYDKKFVLSADDFQKILWQEWPGNARELRNYIERLVVTEHDSITNQSKETITDWFTIDHFIKSNIENRWKLKDFTAIAEGRYIQHLLDACDGNVTEAAKKLGVDRSVVYRKLKKIDTIHL</sequence>
<evidence type="ECO:0000313" key="7">
    <source>
        <dbReference type="EMBL" id="SDZ57147.1"/>
    </source>
</evidence>
<dbReference type="PANTHER" id="PTHR32071:SF121">
    <property type="entry name" value="SIGMA L-DEPENDENT TRANSCRIPTIONAL REGULATOR YQIR-RELATED"/>
    <property type="match status" value="1"/>
</dbReference>
<dbReference type="PROSITE" id="PS00676">
    <property type="entry name" value="SIGMA54_INTERACT_2"/>
    <property type="match status" value="1"/>
</dbReference>
<dbReference type="Pfam" id="PF02954">
    <property type="entry name" value="HTH_8"/>
    <property type="match status" value="1"/>
</dbReference>
<keyword evidence="1" id="KW-0547">Nucleotide-binding</keyword>
<name>A0A1H3U4D4_9BACI</name>
<dbReference type="FunFam" id="3.40.50.300:FF:000006">
    <property type="entry name" value="DNA-binding transcriptional regulator NtrC"/>
    <property type="match status" value="1"/>
</dbReference>
<dbReference type="STRING" id="1503961.SAMN05421736_11842"/>
<dbReference type="Gene3D" id="1.10.8.60">
    <property type="match status" value="1"/>
</dbReference>
<dbReference type="GO" id="GO:0006355">
    <property type="term" value="P:regulation of DNA-templated transcription"/>
    <property type="evidence" value="ECO:0007669"/>
    <property type="project" value="InterPro"/>
</dbReference>
<organism evidence="7 8">
    <name type="scientific">Evansella caseinilytica</name>
    <dbReference type="NCBI Taxonomy" id="1503961"/>
    <lineage>
        <taxon>Bacteria</taxon>
        <taxon>Bacillati</taxon>
        <taxon>Bacillota</taxon>
        <taxon>Bacilli</taxon>
        <taxon>Bacillales</taxon>
        <taxon>Bacillaceae</taxon>
        <taxon>Evansella</taxon>
    </lineage>
</organism>
<feature type="domain" description="Sigma-54 factor interaction" evidence="5">
    <location>
        <begin position="145"/>
        <end position="373"/>
    </location>
</feature>